<dbReference type="EMBL" id="BOPC01000049">
    <property type="protein sequence ID" value="GIJ28479.1"/>
    <property type="molecule type" value="Genomic_DNA"/>
</dbReference>
<keyword evidence="1" id="KW-0812">Transmembrane</keyword>
<proteinExistence type="predicted"/>
<evidence type="ECO:0008006" key="4">
    <source>
        <dbReference type="Google" id="ProtNLM"/>
    </source>
</evidence>
<dbReference type="Proteomes" id="UP000653076">
    <property type="component" value="Unassembled WGS sequence"/>
</dbReference>
<feature type="transmembrane region" description="Helical" evidence="1">
    <location>
        <begin position="12"/>
        <end position="31"/>
    </location>
</feature>
<gene>
    <name evidence="2" type="ORF">Vqi01_36410</name>
</gene>
<reference evidence="2 3" key="1">
    <citation type="submission" date="2021-01" db="EMBL/GenBank/DDBJ databases">
        <title>Whole genome shotgun sequence of Verrucosispora qiuiae NBRC 106684.</title>
        <authorList>
            <person name="Komaki H."/>
            <person name="Tamura T."/>
        </authorList>
    </citation>
    <scope>NUCLEOTIDE SEQUENCE [LARGE SCALE GENOMIC DNA]</scope>
    <source>
        <strain evidence="2 3">NBRC 106684</strain>
    </source>
</reference>
<comment type="caution">
    <text evidence="2">The sequence shown here is derived from an EMBL/GenBank/DDBJ whole genome shotgun (WGS) entry which is preliminary data.</text>
</comment>
<protein>
    <recommendedName>
        <fullName evidence="4">MFS transporter</fullName>
    </recommendedName>
</protein>
<sequence>MGEAAIGRVAAMAMYALINAAVASAAFGPLLQARPRVRRPALAGAIPD</sequence>
<accession>A0ABQ4JE72</accession>
<organism evidence="2 3">
    <name type="scientific">Micromonospora qiuiae</name>
    <dbReference type="NCBI Taxonomy" id="502268"/>
    <lineage>
        <taxon>Bacteria</taxon>
        <taxon>Bacillati</taxon>
        <taxon>Actinomycetota</taxon>
        <taxon>Actinomycetes</taxon>
        <taxon>Micromonosporales</taxon>
        <taxon>Micromonosporaceae</taxon>
        <taxon>Micromonospora</taxon>
    </lineage>
</organism>
<keyword evidence="1" id="KW-1133">Transmembrane helix</keyword>
<name>A0ABQ4JE72_9ACTN</name>
<evidence type="ECO:0000313" key="2">
    <source>
        <dbReference type="EMBL" id="GIJ28479.1"/>
    </source>
</evidence>
<evidence type="ECO:0000256" key="1">
    <source>
        <dbReference type="SAM" id="Phobius"/>
    </source>
</evidence>
<keyword evidence="3" id="KW-1185">Reference proteome</keyword>
<keyword evidence="1" id="KW-0472">Membrane</keyword>
<evidence type="ECO:0000313" key="3">
    <source>
        <dbReference type="Proteomes" id="UP000653076"/>
    </source>
</evidence>